<protein>
    <submittedName>
        <fullName evidence="2">Uncharacterized protein</fullName>
    </submittedName>
</protein>
<name>A0AAW0JKM2_MYOGA</name>
<feature type="compositionally biased region" description="Low complexity" evidence="1">
    <location>
        <begin position="154"/>
        <end position="169"/>
    </location>
</feature>
<dbReference type="EMBL" id="JBBHLL010000031">
    <property type="protein sequence ID" value="KAK7827063.1"/>
    <property type="molecule type" value="Genomic_DNA"/>
</dbReference>
<reference evidence="2 3" key="1">
    <citation type="journal article" date="2023" name="bioRxiv">
        <title>Conserved and derived expression patterns and positive selection on dental genes reveal complex evolutionary context of ever-growing rodent molars.</title>
        <authorList>
            <person name="Calamari Z.T."/>
            <person name="Song A."/>
            <person name="Cohen E."/>
            <person name="Akter M."/>
            <person name="Roy R.D."/>
            <person name="Hallikas O."/>
            <person name="Christensen M.M."/>
            <person name="Li P."/>
            <person name="Marangoni P."/>
            <person name="Jernvall J."/>
            <person name="Klein O.D."/>
        </authorList>
    </citation>
    <scope>NUCLEOTIDE SEQUENCE [LARGE SCALE GENOMIC DNA]</scope>
    <source>
        <strain evidence="2">V071</strain>
    </source>
</reference>
<comment type="caution">
    <text evidence="2">The sequence shown here is derived from an EMBL/GenBank/DDBJ whole genome shotgun (WGS) entry which is preliminary data.</text>
</comment>
<evidence type="ECO:0000256" key="1">
    <source>
        <dbReference type="SAM" id="MobiDB-lite"/>
    </source>
</evidence>
<feature type="non-terminal residue" evidence="2">
    <location>
        <position position="1"/>
    </location>
</feature>
<organism evidence="2 3">
    <name type="scientific">Myodes glareolus</name>
    <name type="common">Bank vole</name>
    <name type="synonym">Clethrionomys glareolus</name>
    <dbReference type="NCBI Taxonomy" id="447135"/>
    <lineage>
        <taxon>Eukaryota</taxon>
        <taxon>Metazoa</taxon>
        <taxon>Chordata</taxon>
        <taxon>Craniata</taxon>
        <taxon>Vertebrata</taxon>
        <taxon>Euteleostomi</taxon>
        <taxon>Mammalia</taxon>
        <taxon>Eutheria</taxon>
        <taxon>Euarchontoglires</taxon>
        <taxon>Glires</taxon>
        <taxon>Rodentia</taxon>
        <taxon>Myomorpha</taxon>
        <taxon>Muroidea</taxon>
        <taxon>Cricetidae</taxon>
        <taxon>Arvicolinae</taxon>
        <taxon>Myodes</taxon>
    </lineage>
</organism>
<evidence type="ECO:0000313" key="2">
    <source>
        <dbReference type="EMBL" id="KAK7827063.1"/>
    </source>
</evidence>
<evidence type="ECO:0000313" key="3">
    <source>
        <dbReference type="Proteomes" id="UP001488838"/>
    </source>
</evidence>
<keyword evidence="3" id="KW-1185">Reference proteome</keyword>
<dbReference type="Proteomes" id="UP001488838">
    <property type="component" value="Unassembled WGS sequence"/>
</dbReference>
<feature type="region of interest" description="Disordered" evidence="1">
    <location>
        <begin position="150"/>
        <end position="169"/>
    </location>
</feature>
<sequence length="169" mass="16884">GGPLAGENVVGWLAGQILCRISHGWAGAIAFPGGAAPDLAAWWRGAARARSVGRAGGALGGSGVRSVAPPAGSCAAGLRLLSCAGSRRPPSFPVGGEQGANAGVRRLGAASREGSGDRWLRGRGTAQHVPRCGSLLLVLQRLGEKQQITEQRTAGPAKPVAAAVPLMSG</sequence>
<accession>A0AAW0JKM2</accession>
<gene>
    <name evidence="2" type="ORF">U0070_019859</name>
</gene>
<proteinExistence type="predicted"/>
<dbReference type="AlphaFoldDB" id="A0AAW0JKM2"/>